<evidence type="ECO:0000259" key="1">
    <source>
        <dbReference type="Pfam" id="PF00644"/>
    </source>
</evidence>
<evidence type="ECO:0000313" key="2">
    <source>
        <dbReference type="EMBL" id="PPQ71167.1"/>
    </source>
</evidence>
<reference evidence="2 3" key="1">
    <citation type="journal article" date="2018" name="Evol. Lett.">
        <title>Horizontal gene cluster transfer increased hallucinogenic mushroom diversity.</title>
        <authorList>
            <person name="Reynolds H.T."/>
            <person name="Vijayakumar V."/>
            <person name="Gluck-Thaler E."/>
            <person name="Korotkin H.B."/>
            <person name="Matheny P.B."/>
            <person name="Slot J.C."/>
        </authorList>
    </citation>
    <scope>NUCLEOTIDE SEQUENCE [LARGE SCALE GENOMIC DNA]</scope>
    <source>
        <strain evidence="2 3">SRW20</strain>
    </source>
</reference>
<name>A0A409VY40_9AGAR</name>
<dbReference type="STRING" id="231916.A0A409VY40"/>
<dbReference type="Pfam" id="PF00644">
    <property type="entry name" value="PARP"/>
    <property type="match status" value="1"/>
</dbReference>
<dbReference type="InterPro" id="IPR012317">
    <property type="entry name" value="Poly(ADP-ribose)pol_cat_dom"/>
</dbReference>
<proteinExistence type="predicted"/>
<organism evidence="2 3">
    <name type="scientific">Gymnopilus dilepis</name>
    <dbReference type="NCBI Taxonomy" id="231916"/>
    <lineage>
        <taxon>Eukaryota</taxon>
        <taxon>Fungi</taxon>
        <taxon>Dikarya</taxon>
        <taxon>Basidiomycota</taxon>
        <taxon>Agaricomycotina</taxon>
        <taxon>Agaricomycetes</taxon>
        <taxon>Agaricomycetidae</taxon>
        <taxon>Agaricales</taxon>
        <taxon>Agaricineae</taxon>
        <taxon>Hymenogastraceae</taxon>
        <taxon>Gymnopilus</taxon>
    </lineage>
</organism>
<dbReference type="SUPFAM" id="SSF56399">
    <property type="entry name" value="ADP-ribosylation"/>
    <property type="match status" value="1"/>
</dbReference>
<dbReference type="EMBL" id="NHYE01005513">
    <property type="protein sequence ID" value="PPQ71167.1"/>
    <property type="molecule type" value="Genomic_DNA"/>
</dbReference>
<protein>
    <recommendedName>
        <fullName evidence="1">PARP catalytic domain-containing protein</fullName>
    </recommendedName>
</protein>
<dbReference type="InParanoid" id="A0A409VY40"/>
<evidence type="ECO:0000313" key="3">
    <source>
        <dbReference type="Proteomes" id="UP000284706"/>
    </source>
</evidence>
<comment type="caution">
    <text evidence="2">The sequence shown here is derived from an EMBL/GenBank/DDBJ whole genome shotgun (WGS) entry which is preliminary data.</text>
</comment>
<dbReference type="OrthoDB" id="9514740at2759"/>
<dbReference type="Proteomes" id="UP000284706">
    <property type="component" value="Unassembled WGS sequence"/>
</dbReference>
<dbReference type="Gene3D" id="3.90.228.10">
    <property type="match status" value="1"/>
</dbReference>
<keyword evidence="3" id="KW-1185">Reference proteome</keyword>
<dbReference type="AlphaFoldDB" id="A0A409VY40"/>
<feature type="domain" description="PARP catalytic" evidence="1">
    <location>
        <begin position="15"/>
        <end position="176"/>
    </location>
</feature>
<dbReference type="GO" id="GO:0003950">
    <property type="term" value="F:NAD+ poly-ADP-ribosyltransferase activity"/>
    <property type="evidence" value="ECO:0007669"/>
    <property type="project" value="InterPro"/>
</dbReference>
<accession>A0A409VY40</accession>
<gene>
    <name evidence="2" type="ORF">CVT26_011028</name>
</gene>
<sequence>MSTSTPAITRKCSIREVAKKFLDGWKHPHKTKPTVKNIFYVAYSTKGLEHLAKFSDYSNRVGNTQMLFHGTRRACRIAEYPTNVTACSRNDCNLCNILRGSYNMERAKGARMFGPGIYSTLVSSKADDYSTNSDTTLRTRVMIVNHVALGRSKTMYEASHDMQHAPHLYNSVTAATYPEGGKVNYHEAVVYREDAICANAIVIYSV</sequence>